<reference evidence="2" key="1">
    <citation type="journal article" date="2021" name="Nat. Commun.">
        <title>Genetic determinants of endophytism in the Arabidopsis root mycobiome.</title>
        <authorList>
            <person name="Mesny F."/>
            <person name="Miyauchi S."/>
            <person name="Thiergart T."/>
            <person name="Pickel B."/>
            <person name="Atanasova L."/>
            <person name="Karlsson M."/>
            <person name="Huettel B."/>
            <person name="Barry K.W."/>
            <person name="Haridas S."/>
            <person name="Chen C."/>
            <person name="Bauer D."/>
            <person name="Andreopoulos W."/>
            <person name="Pangilinan J."/>
            <person name="LaButti K."/>
            <person name="Riley R."/>
            <person name="Lipzen A."/>
            <person name="Clum A."/>
            <person name="Drula E."/>
            <person name="Henrissat B."/>
            <person name="Kohler A."/>
            <person name="Grigoriev I.V."/>
            <person name="Martin F.M."/>
            <person name="Hacquard S."/>
        </authorList>
    </citation>
    <scope>NUCLEOTIDE SEQUENCE</scope>
    <source>
        <strain evidence="2">MPI-CAGE-AT-0016</strain>
    </source>
</reference>
<protein>
    <submittedName>
        <fullName evidence="2">Uncharacterized protein</fullName>
    </submittedName>
</protein>
<accession>A0A8K0TQP8</accession>
<proteinExistence type="predicted"/>
<keyword evidence="3" id="KW-1185">Reference proteome</keyword>
<sequence>MPAWLGGRIESRHLFWSNFALVTISKGPFEKSAPTRTTRLPTSPAARVIAKWASGECSTRGIGSLGRANERSTPPRKRCTPPPGWPGGSSSPCERTSVLFRRECRCLSAATAFVPLVWREDWIQTVPTTAPTSHEASCRHLPAPRRTSFLSSCHGSTNPSASCLRAPAQGHAGIFTCHPSRRPQAGLPRKRLGMGTASDPPPLTAHHRQRRAVATPAHTSIFRGQGSSRMLATNALPR</sequence>
<dbReference type="AlphaFoldDB" id="A0A8K0TQP8"/>
<evidence type="ECO:0000256" key="1">
    <source>
        <dbReference type="SAM" id="MobiDB-lite"/>
    </source>
</evidence>
<evidence type="ECO:0000313" key="2">
    <source>
        <dbReference type="EMBL" id="KAH7374519.1"/>
    </source>
</evidence>
<dbReference type="EMBL" id="JAGPXD010000001">
    <property type="protein sequence ID" value="KAH7374519.1"/>
    <property type="molecule type" value="Genomic_DNA"/>
</dbReference>
<organism evidence="2 3">
    <name type="scientific">Plectosphaerella cucumerina</name>
    <dbReference type="NCBI Taxonomy" id="40658"/>
    <lineage>
        <taxon>Eukaryota</taxon>
        <taxon>Fungi</taxon>
        <taxon>Dikarya</taxon>
        <taxon>Ascomycota</taxon>
        <taxon>Pezizomycotina</taxon>
        <taxon>Sordariomycetes</taxon>
        <taxon>Hypocreomycetidae</taxon>
        <taxon>Glomerellales</taxon>
        <taxon>Plectosphaerellaceae</taxon>
        <taxon>Plectosphaerella</taxon>
    </lineage>
</organism>
<dbReference type="Proteomes" id="UP000813385">
    <property type="component" value="Unassembled WGS sequence"/>
</dbReference>
<evidence type="ECO:0000313" key="3">
    <source>
        <dbReference type="Proteomes" id="UP000813385"/>
    </source>
</evidence>
<gene>
    <name evidence="2" type="ORF">B0T11DRAFT_1163</name>
</gene>
<comment type="caution">
    <text evidence="2">The sequence shown here is derived from an EMBL/GenBank/DDBJ whole genome shotgun (WGS) entry which is preliminary data.</text>
</comment>
<name>A0A8K0TQP8_9PEZI</name>
<feature type="region of interest" description="Disordered" evidence="1">
    <location>
        <begin position="63"/>
        <end position="91"/>
    </location>
</feature>